<dbReference type="InterPro" id="IPR013087">
    <property type="entry name" value="Znf_C2H2_type"/>
</dbReference>
<protein>
    <recommendedName>
        <fullName evidence="3">C2H2-type domain-containing protein</fullName>
    </recommendedName>
</protein>
<feature type="region of interest" description="Disordered" evidence="2">
    <location>
        <begin position="106"/>
        <end position="125"/>
    </location>
</feature>
<evidence type="ECO:0000259" key="3">
    <source>
        <dbReference type="PROSITE" id="PS50157"/>
    </source>
</evidence>
<dbReference type="InterPro" id="IPR036236">
    <property type="entry name" value="Znf_C2H2_sf"/>
</dbReference>
<keyword evidence="5" id="KW-1185">Reference proteome</keyword>
<feature type="domain" description="C2H2-type" evidence="3">
    <location>
        <begin position="57"/>
        <end position="86"/>
    </location>
</feature>
<keyword evidence="1" id="KW-0479">Metal-binding</keyword>
<dbReference type="PROSITE" id="PS00028">
    <property type="entry name" value="ZINC_FINGER_C2H2_1"/>
    <property type="match status" value="1"/>
</dbReference>
<organism evidence="4 5">
    <name type="scientific">Orchesella dallaii</name>
    <dbReference type="NCBI Taxonomy" id="48710"/>
    <lineage>
        <taxon>Eukaryota</taxon>
        <taxon>Metazoa</taxon>
        <taxon>Ecdysozoa</taxon>
        <taxon>Arthropoda</taxon>
        <taxon>Hexapoda</taxon>
        <taxon>Collembola</taxon>
        <taxon>Entomobryomorpha</taxon>
        <taxon>Entomobryoidea</taxon>
        <taxon>Orchesellidae</taxon>
        <taxon>Orchesellinae</taxon>
        <taxon>Orchesella</taxon>
    </lineage>
</organism>
<accession>A0ABP1R5P2</accession>
<name>A0ABP1R5P2_9HEXA</name>
<dbReference type="EMBL" id="CAXLJM020000064">
    <property type="protein sequence ID" value="CAL8120845.1"/>
    <property type="molecule type" value="Genomic_DNA"/>
</dbReference>
<evidence type="ECO:0000256" key="1">
    <source>
        <dbReference type="PROSITE-ProRule" id="PRU00042"/>
    </source>
</evidence>
<dbReference type="SUPFAM" id="SSF57667">
    <property type="entry name" value="beta-beta-alpha zinc fingers"/>
    <property type="match status" value="1"/>
</dbReference>
<dbReference type="PROSITE" id="PS50157">
    <property type="entry name" value="ZINC_FINGER_C2H2_2"/>
    <property type="match status" value="1"/>
</dbReference>
<keyword evidence="1" id="KW-0862">Zinc</keyword>
<comment type="caution">
    <text evidence="4">The sequence shown here is derived from an EMBL/GenBank/DDBJ whole genome shotgun (WGS) entry which is preliminary data.</text>
</comment>
<evidence type="ECO:0000313" key="5">
    <source>
        <dbReference type="Proteomes" id="UP001642540"/>
    </source>
</evidence>
<reference evidence="4 5" key="1">
    <citation type="submission" date="2024-08" db="EMBL/GenBank/DDBJ databases">
        <authorList>
            <person name="Cucini C."/>
            <person name="Frati F."/>
        </authorList>
    </citation>
    <scope>NUCLEOTIDE SEQUENCE [LARGE SCALE GENOMIC DNA]</scope>
</reference>
<evidence type="ECO:0000313" key="4">
    <source>
        <dbReference type="EMBL" id="CAL8120845.1"/>
    </source>
</evidence>
<dbReference type="Gene3D" id="3.30.160.60">
    <property type="entry name" value="Classic Zinc Finger"/>
    <property type="match status" value="1"/>
</dbReference>
<sequence>MQNGVKDIQEIFQNLSLPLTLTTKNITIPKHLEFGTLTRSITMESLSPSSNNSTHQLECKACGKVFKHSWDLNRHLLSRKHTGGNSTGLDCVPVCRRGCKAQGPISRLKSGHLEQPRINSPEEGQNLPQRIKSHARKSAKEKLNEHEKAFMKERIRIEERNIGENLVRLEMALKTDGILETELSTLQGELEYSNKLIWHFRDMLH</sequence>
<evidence type="ECO:0000256" key="2">
    <source>
        <dbReference type="SAM" id="MobiDB-lite"/>
    </source>
</evidence>
<keyword evidence="1" id="KW-0863">Zinc-finger</keyword>
<gene>
    <name evidence="4" type="ORF">ODALV1_LOCUS19107</name>
</gene>
<proteinExistence type="predicted"/>
<dbReference type="Proteomes" id="UP001642540">
    <property type="component" value="Unassembled WGS sequence"/>
</dbReference>